<feature type="chain" id="PRO_5036116602" evidence="3">
    <location>
        <begin position="17"/>
        <end position="179"/>
    </location>
</feature>
<protein>
    <submittedName>
        <fullName evidence="6">Aste57867_23712 protein</fullName>
    </submittedName>
</protein>
<feature type="signal peptide" evidence="3">
    <location>
        <begin position="1"/>
        <end position="16"/>
    </location>
</feature>
<feature type="domain" description="Apple" evidence="4">
    <location>
        <begin position="32"/>
        <end position="103"/>
    </location>
</feature>
<keyword evidence="1" id="KW-0677">Repeat</keyword>
<dbReference type="SMART" id="SM00223">
    <property type="entry name" value="APPLE"/>
    <property type="match status" value="2"/>
</dbReference>
<sequence length="179" mass="19300">MKTAIMLLSALAATSATLFKGVHLRDAQQAQCGELQEYVDYPGNDIGNVPGTRYSDCCTACAKDPRCVLVVWNSKQGKCYLKNAKSSPVELVGAETIFMPNRGASSQSDNRCGTLQTNSDYTGNDISNGYATTVAECCAMCRNNSRCKLAVFNSKQNKCYLKSAKGEWGYLGGATTINM</sequence>
<evidence type="ECO:0000259" key="4">
    <source>
        <dbReference type="SMART" id="SM00223"/>
    </source>
</evidence>
<dbReference type="GO" id="GO:0005576">
    <property type="term" value="C:extracellular region"/>
    <property type="evidence" value="ECO:0007669"/>
    <property type="project" value="InterPro"/>
</dbReference>
<accession>A0A485LND9</accession>
<evidence type="ECO:0000256" key="2">
    <source>
        <dbReference type="ARBA" id="ARBA00023157"/>
    </source>
</evidence>
<dbReference type="InterPro" id="IPR000177">
    <property type="entry name" value="Apple"/>
</dbReference>
<dbReference type="Pfam" id="PF14295">
    <property type="entry name" value="PAN_4"/>
    <property type="match status" value="1"/>
</dbReference>
<dbReference type="AlphaFoldDB" id="A0A485LND9"/>
<reference evidence="5" key="2">
    <citation type="submission" date="2019-06" db="EMBL/GenBank/DDBJ databases">
        <title>Genomics analysis of Aphanomyces spp. identifies a new class of oomycete effector associated with host adaptation.</title>
        <authorList>
            <person name="Gaulin E."/>
        </authorList>
    </citation>
    <scope>NUCLEOTIDE SEQUENCE</scope>
    <source>
        <strain evidence="5">CBS 578.67</strain>
    </source>
</reference>
<dbReference type="SUPFAM" id="SSF57414">
    <property type="entry name" value="Hairpin loop containing domain-like"/>
    <property type="match status" value="1"/>
</dbReference>
<gene>
    <name evidence="6" type="primary">Aste57867_23712</name>
    <name evidence="5" type="ORF">As57867_023640</name>
    <name evidence="6" type="ORF">ASTE57867_23712</name>
</gene>
<keyword evidence="3" id="KW-0732">Signal</keyword>
<dbReference type="PANTHER" id="PTHR33946:SF4">
    <property type="entry name" value="COAGULATION FACTOR XI"/>
    <property type="match status" value="1"/>
</dbReference>
<evidence type="ECO:0000313" key="7">
    <source>
        <dbReference type="Proteomes" id="UP000332933"/>
    </source>
</evidence>
<proteinExistence type="predicted"/>
<organism evidence="6 7">
    <name type="scientific">Aphanomyces stellatus</name>
    <dbReference type="NCBI Taxonomy" id="120398"/>
    <lineage>
        <taxon>Eukaryota</taxon>
        <taxon>Sar</taxon>
        <taxon>Stramenopiles</taxon>
        <taxon>Oomycota</taxon>
        <taxon>Saprolegniomycetes</taxon>
        <taxon>Saprolegniales</taxon>
        <taxon>Verrucalvaceae</taxon>
        <taxon>Aphanomyces</taxon>
    </lineage>
</organism>
<name>A0A485LND9_9STRA</name>
<feature type="domain" description="Apple" evidence="4">
    <location>
        <begin position="112"/>
        <end position="173"/>
    </location>
</feature>
<dbReference type="Gene3D" id="3.50.4.10">
    <property type="entry name" value="Hepatocyte Growth Factor"/>
    <property type="match status" value="2"/>
</dbReference>
<evidence type="ECO:0000313" key="5">
    <source>
        <dbReference type="EMBL" id="KAF0684315.1"/>
    </source>
</evidence>
<dbReference type="OrthoDB" id="328076at2759"/>
<dbReference type="InterPro" id="IPR003609">
    <property type="entry name" value="Pan_app"/>
</dbReference>
<dbReference type="EMBL" id="VJMH01007301">
    <property type="protein sequence ID" value="KAF0684315.1"/>
    <property type="molecule type" value="Genomic_DNA"/>
</dbReference>
<reference evidence="6 7" key="1">
    <citation type="submission" date="2019-03" db="EMBL/GenBank/DDBJ databases">
        <authorList>
            <person name="Gaulin E."/>
            <person name="Dumas B."/>
        </authorList>
    </citation>
    <scope>NUCLEOTIDE SEQUENCE [LARGE SCALE GENOMIC DNA]</scope>
    <source>
        <strain evidence="6">CBS 568.67</strain>
    </source>
</reference>
<keyword evidence="7" id="KW-1185">Reference proteome</keyword>
<evidence type="ECO:0000313" key="6">
    <source>
        <dbReference type="EMBL" id="VFU00357.1"/>
    </source>
</evidence>
<dbReference type="PANTHER" id="PTHR33946">
    <property type="match status" value="1"/>
</dbReference>
<dbReference type="GO" id="GO:0006508">
    <property type="term" value="P:proteolysis"/>
    <property type="evidence" value="ECO:0007669"/>
    <property type="project" value="InterPro"/>
</dbReference>
<dbReference type="CDD" id="cd01100">
    <property type="entry name" value="APPLE_Factor_XI_like"/>
    <property type="match status" value="2"/>
</dbReference>
<dbReference type="Pfam" id="PF00024">
    <property type="entry name" value="PAN_1"/>
    <property type="match status" value="1"/>
</dbReference>
<evidence type="ECO:0000256" key="3">
    <source>
        <dbReference type="SAM" id="SignalP"/>
    </source>
</evidence>
<dbReference type="EMBL" id="CAADRA010007327">
    <property type="protein sequence ID" value="VFU00357.1"/>
    <property type="molecule type" value="Genomic_DNA"/>
</dbReference>
<keyword evidence="2" id="KW-1015">Disulfide bond</keyword>
<evidence type="ECO:0000256" key="1">
    <source>
        <dbReference type="ARBA" id="ARBA00022737"/>
    </source>
</evidence>
<dbReference type="Proteomes" id="UP000332933">
    <property type="component" value="Unassembled WGS sequence"/>
</dbReference>